<dbReference type="InterPro" id="IPR057990">
    <property type="entry name" value="TPR_SYO1"/>
</dbReference>
<comment type="caution">
    <text evidence="4">The sequence shown here is derived from an EMBL/GenBank/DDBJ whole genome shotgun (WGS) entry which is preliminary data.</text>
</comment>
<dbReference type="SUPFAM" id="SSF48371">
    <property type="entry name" value="ARM repeat"/>
    <property type="match status" value="1"/>
</dbReference>
<gene>
    <name evidence="4" type="ORF">P43SY_009110</name>
</gene>
<reference evidence="4" key="1">
    <citation type="submission" date="2021-12" db="EMBL/GenBank/DDBJ databases">
        <title>Prjna785345.</title>
        <authorList>
            <person name="Rujirawat T."/>
            <person name="Krajaejun T."/>
        </authorList>
    </citation>
    <scope>NUCLEOTIDE SEQUENCE</scope>
    <source>
        <strain evidence="4">Pi057C3</strain>
    </source>
</reference>
<protein>
    <recommendedName>
        <fullName evidence="3">SYO1-like TPR repeats domain-containing protein</fullName>
    </recommendedName>
</protein>
<feature type="region of interest" description="Disordered" evidence="2">
    <location>
        <begin position="1"/>
        <end position="28"/>
    </location>
</feature>
<dbReference type="PANTHER" id="PTHR13347">
    <property type="entry name" value="HEAT REPEAT-CONTAINING PROTEIN 3"/>
    <property type="match status" value="1"/>
</dbReference>
<evidence type="ECO:0000313" key="4">
    <source>
        <dbReference type="EMBL" id="KAJ0392725.1"/>
    </source>
</evidence>
<evidence type="ECO:0000256" key="2">
    <source>
        <dbReference type="SAM" id="MobiDB-lite"/>
    </source>
</evidence>
<organism evidence="4 5">
    <name type="scientific">Pythium insidiosum</name>
    <name type="common">Pythiosis disease agent</name>
    <dbReference type="NCBI Taxonomy" id="114742"/>
    <lineage>
        <taxon>Eukaryota</taxon>
        <taxon>Sar</taxon>
        <taxon>Stramenopiles</taxon>
        <taxon>Oomycota</taxon>
        <taxon>Peronosporomycetes</taxon>
        <taxon>Pythiales</taxon>
        <taxon>Pythiaceae</taxon>
        <taxon>Pythium</taxon>
    </lineage>
</organism>
<dbReference type="InterPro" id="IPR011989">
    <property type="entry name" value="ARM-like"/>
</dbReference>
<dbReference type="EMBL" id="JAKCXM010000583">
    <property type="protein sequence ID" value="KAJ0392725.1"/>
    <property type="molecule type" value="Genomic_DNA"/>
</dbReference>
<accession>A0AAD5LT49</accession>
<dbReference type="InterPro" id="IPR052616">
    <property type="entry name" value="SYO1-like"/>
</dbReference>
<dbReference type="Gene3D" id="1.25.10.10">
    <property type="entry name" value="Leucine-rich Repeat Variant"/>
    <property type="match status" value="1"/>
</dbReference>
<dbReference type="InterPro" id="IPR016024">
    <property type="entry name" value="ARM-type_fold"/>
</dbReference>
<comment type="similarity">
    <text evidence="1">Belongs to the nuclear import and ribosome assembly adapter family.</text>
</comment>
<dbReference type="GO" id="GO:0051082">
    <property type="term" value="F:unfolded protein binding"/>
    <property type="evidence" value="ECO:0007669"/>
    <property type="project" value="TreeGrafter"/>
</dbReference>
<dbReference type="Pfam" id="PF25567">
    <property type="entry name" value="TPR_SYO1"/>
    <property type="match status" value="1"/>
</dbReference>
<evidence type="ECO:0000313" key="5">
    <source>
        <dbReference type="Proteomes" id="UP001209570"/>
    </source>
</evidence>
<dbReference type="Proteomes" id="UP001209570">
    <property type="component" value="Unassembled WGS sequence"/>
</dbReference>
<feature type="compositionally biased region" description="Basic residues" evidence="2">
    <location>
        <begin position="1"/>
        <end position="16"/>
    </location>
</feature>
<sequence length="652" mass="71096">MGKAKKMRSTSHKKKATPSGGPTPAELEQYAGMPRDQAEMFHGLSNVQGSIREATCVTLATMFGDIRSDDEERKAREKLQRMVDAGLLKKLVPLVVDPLKMVRLHALGALRNISVTGGIDVCEVMTHESVITPLARIVAEAATEERFEKNDLHALQVLEQAIALLANLCESCQAAINELTRANLLDPIMLVARHARAHAALHLEALKLLLLVTESNPALDEIFGHNAQYQQILGELIQADEASVPLQRRLHAVGVATNVSAIMQSEENVAKLLPIVETALAYDAVHVVQLAQQAAELWKEAHASVYDDDNVDLEPITDEMRERHDQAQLKCRTWKESVQTLTLALELVADIAAGSSDDDAEEDEWASDDEDAMEQYAETQMDTEHGAAALAGSPVANVLGQSRVLALCLAILQGLLSTPALSEATIVADFEKMRLRVCNALNNLVQLVPSAVLRDELLPQLFRHFCTLYRHLKSESSGRAFSFDAAESSTLDLEAAATSAMWSVLRRAAAEKQPVPIAAEDAELLMHGALQSSSVETRLNTIGMLGCVGQQSRDAQENAVIGRCLLSSLSDSSLEVVAEALNAVFDVYGDEQFDAAFAQLGFLPALEATAAAVKAKLRADQRQLDRDLVAHVKETQLNLARFIKYKKKHLRA</sequence>
<dbReference type="AlphaFoldDB" id="A0AAD5LT49"/>
<dbReference type="PANTHER" id="PTHR13347:SF1">
    <property type="entry name" value="HEAT REPEAT-CONTAINING PROTEIN 3"/>
    <property type="match status" value="1"/>
</dbReference>
<evidence type="ECO:0000259" key="3">
    <source>
        <dbReference type="Pfam" id="PF25567"/>
    </source>
</evidence>
<feature type="domain" description="SYO1-like TPR repeats" evidence="3">
    <location>
        <begin position="423"/>
        <end position="648"/>
    </location>
</feature>
<name>A0AAD5LT49_PYTIN</name>
<proteinExistence type="inferred from homology"/>
<evidence type="ECO:0000256" key="1">
    <source>
        <dbReference type="ARBA" id="ARBA00049983"/>
    </source>
</evidence>
<dbReference type="GO" id="GO:0006606">
    <property type="term" value="P:protein import into nucleus"/>
    <property type="evidence" value="ECO:0007669"/>
    <property type="project" value="TreeGrafter"/>
</dbReference>
<dbReference type="GO" id="GO:0042273">
    <property type="term" value="P:ribosomal large subunit biogenesis"/>
    <property type="evidence" value="ECO:0007669"/>
    <property type="project" value="TreeGrafter"/>
</dbReference>
<keyword evidence="5" id="KW-1185">Reference proteome</keyword>